<proteinExistence type="predicted"/>
<sequence length="70" mass="7995">MTTPDRSPYRDVPDASEADLAEQQRAVSDVDEDSWQDAQRVSLDRDWQANEADLVEQALVVPDDDTEFDR</sequence>
<dbReference type="Proteomes" id="UP000193622">
    <property type="component" value="Unassembled WGS sequence"/>
</dbReference>
<name>A0A1X1W9W0_MYCIR</name>
<organism evidence="3 4">
    <name type="scientific">Mycolicibacterium iranicum</name>
    <name type="common">Mycobacterium iranicum</name>
    <dbReference type="NCBI Taxonomy" id="912594"/>
    <lineage>
        <taxon>Bacteria</taxon>
        <taxon>Bacillati</taxon>
        <taxon>Actinomycetota</taxon>
        <taxon>Actinomycetes</taxon>
        <taxon>Mycobacteriales</taxon>
        <taxon>Mycobacteriaceae</taxon>
        <taxon>Mycolicibacterium</taxon>
    </lineage>
</organism>
<gene>
    <name evidence="3" type="ORF">AWC12_27175</name>
    <name evidence="2" type="ORF">OY187_25530</name>
</gene>
<keyword evidence="5" id="KW-1185">Reference proteome</keyword>
<dbReference type="EMBL" id="LQPC01000054">
    <property type="protein sequence ID" value="ORV83292.1"/>
    <property type="molecule type" value="Genomic_DNA"/>
</dbReference>
<evidence type="ECO:0000313" key="2">
    <source>
        <dbReference type="EMBL" id="MCZ0731425.1"/>
    </source>
</evidence>
<evidence type="ECO:0000256" key="1">
    <source>
        <dbReference type="SAM" id="MobiDB-lite"/>
    </source>
</evidence>
<evidence type="ECO:0000313" key="3">
    <source>
        <dbReference type="EMBL" id="ORV83292.1"/>
    </source>
</evidence>
<reference evidence="3 4" key="1">
    <citation type="submission" date="2016-01" db="EMBL/GenBank/DDBJ databases">
        <title>The new phylogeny of the genus Mycobacterium.</title>
        <authorList>
            <person name="Tarcisio F."/>
            <person name="Conor M."/>
            <person name="Antonella G."/>
            <person name="Elisabetta G."/>
            <person name="Giulia F.S."/>
            <person name="Sara T."/>
            <person name="Anna F."/>
            <person name="Clotilde B."/>
            <person name="Roberto B."/>
            <person name="Veronica D.S."/>
            <person name="Fabio R."/>
            <person name="Monica P."/>
            <person name="Olivier J."/>
            <person name="Enrico T."/>
            <person name="Nicola S."/>
        </authorList>
    </citation>
    <scope>NUCLEOTIDE SEQUENCE [LARGE SCALE GENOMIC DNA]</scope>
    <source>
        <strain evidence="3 4">DSM 45541</strain>
    </source>
</reference>
<dbReference type="AlphaFoldDB" id="A0A1X1W9W0"/>
<dbReference type="Proteomes" id="UP001084650">
    <property type="component" value="Unassembled WGS sequence"/>
</dbReference>
<dbReference type="RefSeq" id="WP_085178041.1">
    <property type="nucleotide sequence ID" value="NZ_JAPQYE010000017.1"/>
</dbReference>
<evidence type="ECO:0000313" key="4">
    <source>
        <dbReference type="Proteomes" id="UP000193622"/>
    </source>
</evidence>
<protein>
    <recommendedName>
        <fullName evidence="6">Antitoxin</fullName>
    </recommendedName>
</protein>
<evidence type="ECO:0000313" key="5">
    <source>
        <dbReference type="Proteomes" id="UP001084650"/>
    </source>
</evidence>
<reference evidence="2" key="2">
    <citation type="submission" date="2022-12" db="EMBL/GenBank/DDBJ databases">
        <title>Whole genome sequence of Mycolicibacterium iranicum strain SBH312.</title>
        <authorList>
            <person name="Jani J."/>
            <person name="Arifin Mustapha Z."/>
            <person name="Ahmed K."/>
            <person name="Kai Ling C."/>
        </authorList>
    </citation>
    <scope>NUCLEOTIDE SEQUENCE</scope>
    <source>
        <strain evidence="2">SBH312</strain>
    </source>
</reference>
<comment type="caution">
    <text evidence="3">The sequence shown here is derived from an EMBL/GenBank/DDBJ whole genome shotgun (WGS) entry which is preliminary data.</text>
</comment>
<feature type="region of interest" description="Disordered" evidence="1">
    <location>
        <begin position="1"/>
        <end position="35"/>
    </location>
</feature>
<dbReference type="EMBL" id="JAPQYE010000017">
    <property type="protein sequence ID" value="MCZ0731425.1"/>
    <property type="molecule type" value="Genomic_DNA"/>
</dbReference>
<evidence type="ECO:0008006" key="6">
    <source>
        <dbReference type="Google" id="ProtNLM"/>
    </source>
</evidence>
<accession>A0A1X1W9W0</accession>